<name>A0ACD4R5K1_9BACI</name>
<sequence length="147" mass="17236">MRFDQNTVNLLKATIEKHGWIDLPAEGFSMYPFIQKGEICRFIRFDHRNLKKGQILLFYSKSGKLIAHRLYRYEKGHYILKGDTNECLDEPVSPAQVIGCLESVQKKKGMIMMHKPFPFLYSQAVVSSPFSARLFRFYLKRRLDEAL</sequence>
<keyword evidence="2" id="KW-1185">Reference proteome</keyword>
<evidence type="ECO:0000313" key="2">
    <source>
        <dbReference type="Proteomes" id="UP001226091"/>
    </source>
</evidence>
<reference evidence="2" key="1">
    <citation type="journal article" date="2025" name="Aquaculture">
        <title>Assessment of the bioflocculant production and safety properties of Metabacillus hrfriensis sp. nov. based on phenotypic and whole-genome sequencing analysis.</title>
        <authorList>
            <person name="Zhang R."/>
            <person name="Zhao Z."/>
            <person name="Luo L."/>
            <person name="Wang S."/>
            <person name="Guo K."/>
            <person name="Xu W."/>
        </authorList>
    </citation>
    <scope>NUCLEOTIDE SEQUENCE [LARGE SCALE GENOMIC DNA]</scope>
    <source>
        <strain evidence="2">CT-WN-B3</strain>
    </source>
</reference>
<gene>
    <name evidence="1" type="ORF">QLQ22_13390</name>
</gene>
<evidence type="ECO:0000313" key="1">
    <source>
        <dbReference type="EMBL" id="WHZ55719.1"/>
    </source>
</evidence>
<dbReference type="Proteomes" id="UP001226091">
    <property type="component" value="Chromosome"/>
</dbReference>
<dbReference type="EMBL" id="CP126116">
    <property type="protein sequence ID" value="WHZ55719.1"/>
    <property type="molecule type" value="Genomic_DNA"/>
</dbReference>
<accession>A0ACD4R5K1</accession>
<proteinExistence type="predicted"/>
<protein>
    <submittedName>
        <fullName evidence="1">S24/S26 family peptidase</fullName>
    </submittedName>
</protein>
<organism evidence="1 2">
    <name type="scientific">Metabacillus hrfriensis</name>
    <dbReference type="NCBI Taxonomy" id="3048891"/>
    <lineage>
        <taxon>Bacteria</taxon>
        <taxon>Bacillati</taxon>
        <taxon>Bacillota</taxon>
        <taxon>Bacilli</taxon>
        <taxon>Bacillales</taxon>
        <taxon>Bacillaceae</taxon>
        <taxon>Metabacillus</taxon>
    </lineage>
</organism>